<gene>
    <name evidence="1" type="ORF">DPMN_076190</name>
</gene>
<accession>A0A9D4BQ99</accession>
<evidence type="ECO:0000313" key="2">
    <source>
        <dbReference type="Proteomes" id="UP000828390"/>
    </source>
</evidence>
<organism evidence="1 2">
    <name type="scientific">Dreissena polymorpha</name>
    <name type="common">Zebra mussel</name>
    <name type="synonym">Mytilus polymorpha</name>
    <dbReference type="NCBI Taxonomy" id="45954"/>
    <lineage>
        <taxon>Eukaryota</taxon>
        <taxon>Metazoa</taxon>
        <taxon>Spiralia</taxon>
        <taxon>Lophotrochozoa</taxon>
        <taxon>Mollusca</taxon>
        <taxon>Bivalvia</taxon>
        <taxon>Autobranchia</taxon>
        <taxon>Heteroconchia</taxon>
        <taxon>Euheterodonta</taxon>
        <taxon>Imparidentia</taxon>
        <taxon>Neoheterodontei</taxon>
        <taxon>Myida</taxon>
        <taxon>Dreissenoidea</taxon>
        <taxon>Dreissenidae</taxon>
        <taxon>Dreissena</taxon>
    </lineage>
</organism>
<dbReference type="EMBL" id="JAIWYP010000015">
    <property type="protein sequence ID" value="KAH3701207.1"/>
    <property type="molecule type" value="Genomic_DNA"/>
</dbReference>
<protein>
    <submittedName>
        <fullName evidence="1">Uncharacterized protein</fullName>
    </submittedName>
</protein>
<comment type="caution">
    <text evidence="1">The sequence shown here is derived from an EMBL/GenBank/DDBJ whole genome shotgun (WGS) entry which is preliminary data.</text>
</comment>
<sequence>MAFGFGPYTIWGCLDGLLQLFCHRALSEVFYFLNSAQPGSQKLYIDRSRRLRAIYSLWLPGWSL</sequence>
<evidence type="ECO:0000313" key="1">
    <source>
        <dbReference type="EMBL" id="KAH3701207.1"/>
    </source>
</evidence>
<name>A0A9D4BQ99_DREPO</name>
<proteinExistence type="predicted"/>
<dbReference type="Proteomes" id="UP000828390">
    <property type="component" value="Unassembled WGS sequence"/>
</dbReference>
<dbReference type="AlphaFoldDB" id="A0A9D4BQ99"/>
<reference evidence="1" key="2">
    <citation type="submission" date="2020-11" db="EMBL/GenBank/DDBJ databases">
        <authorList>
            <person name="McCartney M.A."/>
            <person name="Auch B."/>
            <person name="Kono T."/>
            <person name="Mallez S."/>
            <person name="Becker A."/>
            <person name="Gohl D.M."/>
            <person name="Silverstein K.A.T."/>
            <person name="Koren S."/>
            <person name="Bechman K.B."/>
            <person name="Herman A."/>
            <person name="Abrahante J.E."/>
            <person name="Garbe J."/>
        </authorList>
    </citation>
    <scope>NUCLEOTIDE SEQUENCE</scope>
    <source>
        <strain evidence="1">Duluth1</strain>
        <tissue evidence="1">Whole animal</tissue>
    </source>
</reference>
<keyword evidence="2" id="KW-1185">Reference proteome</keyword>
<reference evidence="1" key="1">
    <citation type="journal article" date="2019" name="bioRxiv">
        <title>The Genome of the Zebra Mussel, Dreissena polymorpha: A Resource for Invasive Species Research.</title>
        <authorList>
            <person name="McCartney M.A."/>
            <person name="Auch B."/>
            <person name="Kono T."/>
            <person name="Mallez S."/>
            <person name="Zhang Y."/>
            <person name="Obille A."/>
            <person name="Becker A."/>
            <person name="Abrahante J.E."/>
            <person name="Garbe J."/>
            <person name="Badalamenti J.P."/>
            <person name="Herman A."/>
            <person name="Mangelson H."/>
            <person name="Liachko I."/>
            <person name="Sullivan S."/>
            <person name="Sone E.D."/>
            <person name="Koren S."/>
            <person name="Silverstein K.A.T."/>
            <person name="Beckman K.B."/>
            <person name="Gohl D.M."/>
        </authorList>
    </citation>
    <scope>NUCLEOTIDE SEQUENCE</scope>
    <source>
        <strain evidence="1">Duluth1</strain>
        <tissue evidence="1">Whole animal</tissue>
    </source>
</reference>